<keyword evidence="7" id="KW-0675">Receptor</keyword>
<keyword evidence="3 12" id="KW-0812">Transmembrane</keyword>
<feature type="transmembrane region" description="Helical" evidence="12">
    <location>
        <begin position="251"/>
        <end position="269"/>
    </location>
</feature>
<dbReference type="Pfam" id="PF00060">
    <property type="entry name" value="Lig_chan"/>
    <property type="match status" value="1"/>
</dbReference>
<reference evidence="14 15" key="1">
    <citation type="journal article" date="2023" name="Plants (Basel)">
        <title>Bridging the Gap: Combining Genomics and Transcriptomics Approaches to Understand Stylosanthes scabra, an Orphan Legume from the Brazilian Caatinga.</title>
        <authorList>
            <person name="Ferreira-Neto J.R.C."/>
            <person name="da Silva M.D."/>
            <person name="Binneck E."/>
            <person name="de Melo N.F."/>
            <person name="da Silva R.H."/>
            <person name="de Melo A.L.T.M."/>
            <person name="Pandolfi V."/>
            <person name="Bustamante F.O."/>
            <person name="Brasileiro-Vidal A.C."/>
            <person name="Benko-Iseppon A.M."/>
        </authorList>
    </citation>
    <scope>NUCLEOTIDE SEQUENCE [LARGE SCALE GENOMIC DNA]</scope>
    <source>
        <tissue evidence="14">Leaves</tissue>
    </source>
</reference>
<evidence type="ECO:0000256" key="4">
    <source>
        <dbReference type="ARBA" id="ARBA00022989"/>
    </source>
</evidence>
<evidence type="ECO:0000256" key="3">
    <source>
        <dbReference type="ARBA" id="ARBA00022692"/>
    </source>
</evidence>
<dbReference type="EMBL" id="JASCZI010181756">
    <property type="protein sequence ID" value="MED6185691.1"/>
    <property type="molecule type" value="Genomic_DNA"/>
</dbReference>
<dbReference type="InterPro" id="IPR001320">
    <property type="entry name" value="Iontro_rcpt_C"/>
</dbReference>
<keyword evidence="8" id="KW-0325">Glycoprotein</keyword>
<evidence type="ECO:0000259" key="13">
    <source>
        <dbReference type="SMART" id="SM00079"/>
    </source>
</evidence>
<gene>
    <name evidence="14" type="ORF">PIB30_059551</name>
</gene>
<sequence>MGKINNYACCIIIQYYCLILLTVADFDQPLLGGKKLIIGIPFKTGFTEFVEAKLDPTTHQLVQATGYSIDIFHATKDFISTYYGFNVSYEFQPFINNETGLSAGSYDKLVEQVYNHTYDVVVGDVSIVGLRSRYVDFTLPYAESGVRMLVRVGNGGGNRHLNMWIFLLPFSWDLWLSIILACAFIGASITFMERRNIHNNNNHHHHHQEPSSQGSPPSHQQQFKGISIIWLPITQLFLPQRESVGKNCSKFVLVVWLILGFVLMQSYTANLSSMLTLDQLQPTYPSVDDLRTNGNNIGYPMDSYLSEVLVDKFKFNKSKLKNMTKMEDYQKALDKGTRNGGVDVIFEEIPYIKMFIKKYGSNYMMVGPHYRTDGLGFAFPINSNLTSYFSRAILNVTQNDSFMQPIERQYFGSSDYDFEDDSYELLSTSTSSDTPSLNSESFAGLFLITGVATFLALVVSESNIWRKPVTLAKVYSQRFLFSPSWTKSKQSMDDGSTNKGNKICCVSEPNSIPESPSRFPDSNVVLDTVV</sequence>
<dbReference type="SMART" id="SM00079">
    <property type="entry name" value="PBPe"/>
    <property type="match status" value="1"/>
</dbReference>
<evidence type="ECO:0000256" key="12">
    <source>
        <dbReference type="SAM" id="Phobius"/>
    </source>
</evidence>
<keyword evidence="6 12" id="KW-0472">Membrane</keyword>
<protein>
    <recommendedName>
        <fullName evidence="13">Ionotropic glutamate receptor C-terminal domain-containing protein</fullName>
    </recommendedName>
</protein>
<comment type="subcellular location">
    <subcellularLocation>
        <location evidence="1">Membrane</location>
        <topology evidence="1">Multi-pass membrane protein</topology>
    </subcellularLocation>
</comment>
<keyword evidence="5" id="KW-0406">Ion transport</keyword>
<evidence type="ECO:0000256" key="6">
    <source>
        <dbReference type="ARBA" id="ARBA00023136"/>
    </source>
</evidence>
<evidence type="ECO:0000256" key="8">
    <source>
        <dbReference type="ARBA" id="ARBA00023180"/>
    </source>
</evidence>
<accession>A0ABU6WJX7</accession>
<proteinExistence type="predicted"/>
<dbReference type="Proteomes" id="UP001341840">
    <property type="component" value="Unassembled WGS sequence"/>
</dbReference>
<name>A0ABU6WJX7_9FABA</name>
<evidence type="ECO:0000256" key="2">
    <source>
        <dbReference type="ARBA" id="ARBA00022448"/>
    </source>
</evidence>
<evidence type="ECO:0000256" key="10">
    <source>
        <dbReference type="ARBA" id="ARBA00023303"/>
    </source>
</evidence>
<dbReference type="Gene3D" id="3.40.190.10">
    <property type="entry name" value="Periplasmic binding protein-like II"/>
    <property type="match status" value="1"/>
</dbReference>
<feature type="transmembrane region" description="Helical" evidence="12">
    <location>
        <begin position="174"/>
        <end position="192"/>
    </location>
</feature>
<evidence type="ECO:0000256" key="1">
    <source>
        <dbReference type="ARBA" id="ARBA00004141"/>
    </source>
</evidence>
<dbReference type="Pfam" id="PF10613">
    <property type="entry name" value="Lig_chan-Glu_bd"/>
    <property type="match status" value="1"/>
</dbReference>
<keyword evidence="2" id="KW-0813">Transport</keyword>
<evidence type="ECO:0000256" key="9">
    <source>
        <dbReference type="ARBA" id="ARBA00023286"/>
    </source>
</evidence>
<evidence type="ECO:0000256" key="7">
    <source>
        <dbReference type="ARBA" id="ARBA00023170"/>
    </source>
</evidence>
<keyword evidence="15" id="KW-1185">Reference proteome</keyword>
<evidence type="ECO:0000313" key="15">
    <source>
        <dbReference type="Proteomes" id="UP001341840"/>
    </source>
</evidence>
<keyword evidence="4 12" id="KW-1133">Transmembrane helix</keyword>
<feature type="compositionally biased region" description="Low complexity" evidence="11">
    <location>
        <begin position="210"/>
        <end position="220"/>
    </location>
</feature>
<dbReference type="SUPFAM" id="SSF53850">
    <property type="entry name" value="Periplasmic binding protein-like II"/>
    <property type="match status" value="1"/>
</dbReference>
<dbReference type="Gene3D" id="1.10.287.70">
    <property type="match status" value="1"/>
</dbReference>
<evidence type="ECO:0000256" key="5">
    <source>
        <dbReference type="ARBA" id="ARBA00023065"/>
    </source>
</evidence>
<feature type="domain" description="Ionotropic glutamate receptor C-terminal" evidence="13">
    <location>
        <begin position="35"/>
        <end position="413"/>
    </location>
</feature>
<dbReference type="PANTHER" id="PTHR18966">
    <property type="entry name" value="IONOTROPIC GLUTAMATE RECEPTOR"/>
    <property type="match status" value="1"/>
</dbReference>
<feature type="transmembrane region" description="Helical" evidence="12">
    <location>
        <begin position="7"/>
        <end position="24"/>
    </location>
</feature>
<evidence type="ECO:0000256" key="11">
    <source>
        <dbReference type="SAM" id="MobiDB-lite"/>
    </source>
</evidence>
<dbReference type="InterPro" id="IPR015683">
    <property type="entry name" value="Ionotropic_Glu_rcpt"/>
</dbReference>
<evidence type="ECO:0000313" key="14">
    <source>
        <dbReference type="EMBL" id="MED6185691.1"/>
    </source>
</evidence>
<keyword evidence="9" id="KW-1071">Ligand-gated ion channel</keyword>
<feature type="region of interest" description="Disordered" evidence="11">
    <location>
        <begin position="199"/>
        <end position="220"/>
    </location>
</feature>
<organism evidence="14 15">
    <name type="scientific">Stylosanthes scabra</name>
    <dbReference type="NCBI Taxonomy" id="79078"/>
    <lineage>
        <taxon>Eukaryota</taxon>
        <taxon>Viridiplantae</taxon>
        <taxon>Streptophyta</taxon>
        <taxon>Embryophyta</taxon>
        <taxon>Tracheophyta</taxon>
        <taxon>Spermatophyta</taxon>
        <taxon>Magnoliopsida</taxon>
        <taxon>eudicotyledons</taxon>
        <taxon>Gunneridae</taxon>
        <taxon>Pentapetalae</taxon>
        <taxon>rosids</taxon>
        <taxon>fabids</taxon>
        <taxon>Fabales</taxon>
        <taxon>Fabaceae</taxon>
        <taxon>Papilionoideae</taxon>
        <taxon>50 kb inversion clade</taxon>
        <taxon>dalbergioids sensu lato</taxon>
        <taxon>Dalbergieae</taxon>
        <taxon>Pterocarpus clade</taxon>
        <taxon>Stylosanthes</taxon>
    </lineage>
</organism>
<dbReference type="InterPro" id="IPR019594">
    <property type="entry name" value="Glu/Gly-bd"/>
</dbReference>
<comment type="caution">
    <text evidence="14">The sequence shown here is derived from an EMBL/GenBank/DDBJ whole genome shotgun (WGS) entry which is preliminary data.</text>
</comment>
<keyword evidence="10" id="KW-0407">Ion channel</keyword>